<proteinExistence type="predicted"/>
<evidence type="ECO:0000313" key="2">
    <source>
        <dbReference type="Proteomes" id="UP000317572"/>
    </source>
</evidence>
<reference evidence="1 2" key="1">
    <citation type="submission" date="2018-11" db="EMBL/GenBank/DDBJ databases">
        <title>The first complete genome of Serratia liquefaciens isolated from metalophyte plant revel distinctness adaptive mechanisms in an extreme habitat.</title>
        <authorList>
            <person name="Caneschi W.L."/>
            <person name="Sanchez A.B."/>
            <person name="Felestrino E.B."/>
            <person name="Assis R.A.B."/>
            <person name="Lemes C.G.C."/>
            <person name="Cordeiro I.F."/>
            <person name="Fonseca N.P."/>
            <person name="Villa M."/>
            <person name="Vieira I.T."/>
            <person name="Moraes L.A."/>
            <person name="Kamino L.H.Y."/>
            <person name="do Carmo F."/>
            <person name="Garcia C.M."/>
            <person name="Almeida N.F."/>
            <person name="Silva R.S."/>
            <person name="Ferro J.A."/>
            <person name="Ferro M.I.T."/>
            <person name="Varani A.M."/>
            <person name="Ferreira R.M."/>
            <person name="dos Santos V.L."/>
            <person name="Silva U.C."/>
            <person name="Setubal J.C."/>
            <person name="Moreira L.M."/>
        </authorList>
    </citation>
    <scope>NUCLEOTIDE SEQUENCE [LARGE SCALE GENOMIC DNA]</scope>
    <source>
        <strain evidence="1 2">FG3</strain>
        <plasmid evidence="1 2">p2-125</plasmid>
    </source>
</reference>
<dbReference type="Pfam" id="PF09677">
    <property type="entry name" value="TrbI_Ftype"/>
    <property type="match status" value="1"/>
</dbReference>
<accession>A0A515D5U5</accession>
<keyword evidence="1" id="KW-0614">Plasmid</keyword>
<sequence>MKKTTVLAVTLIAGTLLASAGISWLTCRLNAPVLAAFNMKSTVDAFFESATRRSLDEAQTKALSERFNAALEASLQDWQTRNNGLILVAPAVVQGAPDITRDIQKDVARRMKASS</sequence>
<protein>
    <submittedName>
        <fullName evidence="1">Type-F conjugative transfer system protein TrbI</fullName>
    </submittedName>
</protein>
<dbReference type="NCBIfam" id="TIGR02744">
    <property type="entry name" value="TrbI_Ftype"/>
    <property type="match status" value="1"/>
</dbReference>
<geneLocation type="plasmid" evidence="1 2">
    <name>p2-125</name>
</geneLocation>
<dbReference type="InterPro" id="IPR014115">
    <property type="entry name" value="TrbI_Ftype"/>
</dbReference>
<evidence type="ECO:0000313" key="1">
    <source>
        <dbReference type="EMBL" id="QDL35780.1"/>
    </source>
</evidence>
<gene>
    <name evidence="1" type="primary">trbI</name>
    <name evidence="1" type="ORF">EGO53_28800</name>
</gene>
<name>A0A515D5U5_SERLI</name>
<dbReference type="AlphaFoldDB" id="A0A515D5U5"/>
<organism evidence="1 2">
    <name type="scientific">Serratia liquefaciens</name>
    <dbReference type="NCBI Taxonomy" id="614"/>
    <lineage>
        <taxon>Bacteria</taxon>
        <taxon>Pseudomonadati</taxon>
        <taxon>Pseudomonadota</taxon>
        <taxon>Gammaproteobacteria</taxon>
        <taxon>Enterobacterales</taxon>
        <taxon>Yersiniaceae</taxon>
        <taxon>Serratia</taxon>
    </lineage>
</organism>
<dbReference type="Proteomes" id="UP000317572">
    <property type="component" value="Plasmid p2-125"/>
</dbReference>
<dbReference type="EMBL" id="CP033895">
    <property type="protein sequence ID" value="QDL35780.1"/>
    <property type="molecule type" value="Genomic_DNA"/>
</dbReference>